<feature type="compositionally biased region" description="Basic and acidic residues" evidence="1">
    <location>
        <begin position="1"/>
        <end position="21"/>
    </location>
</feature>
<feature type="region of interest" description="Disordered" evidence="1">
    <location>
        <begin position="1"/>
        <end position="31"/>
    </location>
</feature>
<evidence type="ECO:0000256" key="1">
    <source>
        <dbReference type="SAM" id="MobiDB-lite"/>
    </source>
</evidence>
<protein>
    <submittedName>
        <fullName evidence="2">Uncharacterized protein</fullName>
    </submittedName>
</protein>
<dbReference type="AlphaFoldDB" id="A0AAN5C8Y9"/>
<dbReference type="Proteomes" id="UP001328107">
    <property type="component" value="Unassembled WGS sequence"/>
</dbReference>
<accession>A0AAN5C8Y9</accession>
<keyword evidence="3" id="KW-1185">Reference proteome</keyword>
<proteinExistence type="predicted"/>
<feature type="compositionally biased region" description="Basic and acidic residues" evidence="1">
    <location>
        <begin position="126"/>
        <end position="143"/>
    </location>
</feature>
<feature type="non-terminal residue" evidence="2">
    <location>
        <position position="1"/>
    </location>
</feature>
<reference evidence="3" key="1">
    <citation type="submission" date="2022-10" db="EMBL/GenBank/DDBJ databases">
        <title>Genome assembly of Pristionchus species.</title>
        <authorList>
            <person name="Yoshida K."/>
            <person name="Sommer R.J."/>
        </authorList>
    </citation>
    <scope>NUCLEOTIDE SEQUENCE [LARGE SCALE GENOMIC DNA]</scope>
    <source>
        <strain evidence="3">RS5460</strain>
    </source>
</reference>
<evidence type="ECO:0000313" key="3">
    <source>
        <dbReference type="Proteomes" id="UP001328107"/>
    </source>
</evidence>
<organism evidence="2 3">
    <name type="scientific">Pristionchus mayeri</name>
    <dbReference type="NCBI Taxonomy" id="1317129"/>
    <lineage>
        <taxon>Eukaryota</taxon>
        <taxon>Metazoa</taxon>
        <taxon>Ecdysozoa</taxon>
        <taxon>Nematoda</taxon>
        <taxon>Chromadorea</taxon>
        <taxon>Rhabditida</taxon>
        <taxon>Rhabditina</taxon>
        <taxon>Diplogasteromorpha</taxon>
        <taxon>Diplogasteroidea</taxon>
        <taxon>Neodiplogasteridae</taxon>
        <taxon>Pristionchus</taxon>
    </lineage>
</organism>
<evidence type="ECO:0000313" key="2">
    <source>
        <dbReference type="EMBL" id="GMR32736.1"/>
    </source>
</evidence>
<sequence length="149" mass="17144">VDRMPPAQKKERKEKQMKKEEGEEEESEAPSLFAKKLASLKELKRKCESVRAERIPKEQKVYNLETSFLTDFKDYQDAAVLAGLLKEEDKTEDIGRIFSMTSSTWMEALKNTPELANGSIEWEEAGESKEESASKSHKKSTDKSRKRKK</sequence>
<comment type="caution">
    <text evidence="2">The sequence shown here is derived from an EMBL/GenBank/DDBJ whole genome shotgun (WGS) entry which is preliminary data.</text>
</comment>
<feature type="region of interest" description="Disordered" evidence="1">
    <location>
        <begin position="115"/>
        <end position="149"/>
    </location>
</feature>
<gene>
    <name evidence="2" type="ORF">PMAYCL1PPCAC_02931</name>
</gene>
<dbReference type="EMBL" id="BTRK01000001">
    <property type="protein sequence ID" value="GMR32736.1"/>
    <property type="molecule type" value="Genomic_DNA"/>
</dbReference>
<name>A0AAN5C8Y9_9BILA</name>